<keyword evidence="2 4" id="KW-0689">Ribosomal protein</keyword>
<dbReference type="Proteomes" id="UP000626109">
    <property type="component" value="Unassembled WGS sequence"/>
</dbReference>
<evidence type="ECO:0000313" key="7">
    <source>
        <dbReference type="Proteomes" id="UP000654075"/>
    </source>
</evidence>
<dbReference type="PANTHER" id="PTHR11593">
    <property type="entry name" value="60S RIBOSOMAL PROTEIN L17"/>
    <property type="match status" value="1"/>
</dbReference>
<dbReference type="GO" id="GO:0022625">
    <property type="term" value="C:cytosolic large ribosomal subunit"/>
    <property type="evidence" value="ECO:0007669"/>
    <property type="project" value="TreeGrafter"/>
</dbReference>
<evidence type="ECO:0000256" key="3">
    <source>
        <dbReference type="ARBA" id="ARBA00023274"/>
    </source>
</evidence>
<keyword evidence="3 4" id="KW-0687">Ribonucleoprotein</keyword>
<dbReference type="EMBL" id="CAJNNV010024517">
    <property type="protein sequence ID" value="CAE8610078.1"/>
    <property type="molecule type" value="Genomic_DNA"/>
</dbReference>
<dbReference type="PANTHER" id="PTHR11593:SF10">
    <property type="entry name" value="60S RIBOSOMAL PROTEIN L17"/>
    <property type="match status" value="1"/>
</dbReference>
<dbReference type="PROSITE" id="PS00464">
    <property type="entry name" value="RIBOSOMAL_L22"/>
    <property type="match status" value="1"/>
</dbReference>
<comment type="similarity">
    <text evidence="1 4">Belongs to the universal ribosomal protein uL22 family.</text>
</comment>
<comment type="caution">
    <text evidence="5">The sequence shown here is derived from an EMBL/GenBank/DDBJ whole genome shotgun (WGS) entry which is preliminary data.</text>
</comment>
<dbReference type="InterPro" id="IPR018260">
    <property type="entry name" value="Ribosomal_uL22_CS"/>
</dbReference>
<evidence type="ECO:0000256" key="1">
    <source>
        <dbReference type="ARBA" id="ARBA00009451"/>
    </source>
</evidence>
<evidence type="ECO:0000313" key="5">
    <source>
        <dbReference type="EMBL" id="CAE8610078.1"/>
    </source>
</evidence>
<accession>A0A813FI58</accession>
<dbReference type="GO" id="GO:0003735">
    <property type="term" value="F:structural constituent of ribosome"/>
    <property type="evidence" value="ECO:0007669"/>
    <property type="project" value="InterPro"/>
</dbReference>
<organism evidence="5 7">
    <name type="scientific">Polarella glacialis</name>
    <name type="common">Dinoflagellate</name>
    <dbReference type="NCBI Taxonomy" id="89957"/>
    <lineage>
        <taxon>Eukaryota</taxon>
        <taxon>Sar</taxon>
        <taxon>Alveolata</taxon>
        <taxon>Dinophyceae</taxon>
        <taxon>Suessiales</taxon>
        <taxon>Suessiaceae</taxon>
        <taxon>Polarella</taxon>
    </lineage>
</organism>
<dbReference type="InterPro" id="IPR005721">
    <property type="entry name" value="Ribosomal_uL22_euk/arc"/>
</dbReference>
<evidence type="ECO:0000256" key="4">
    <source>
        <dbReference type="RuleBase" id="RU004005"/>
    </source>
</evidence>
<gene>
    <name evidence="5" type="ORF">PGLA1383_LOCUS27905</name>
    <name evidence="6" type="ORF">PGLA2088_LOCUS45616</name>
</gene>
<name>A0A813FI58_POLGL</name>
<evidence type="ECO:0000256" key="2">
    <source>
        <dbReference type="ARBA" id="ARBA00022980"/>
    </source>
</evidence>
<dbReference type="NCBIfam" id="TIGR01038">
    <property type="entry name" value="uL22_arch_euk"/>
    <property type="match status" value="1"/>
</dbReference>
<dbReference type="Pfam" id="PF00237">
    <property type="entry name" value="Ribosomal_L22"/>
    <property type="match status" value="1"/>
</dbReference>
<reference evidence="5" key="1">
    <citation type="submission" date="2021-02" db="EMBL/GenBank/DDBJ databases">
        <authorList>
            <person name="Dougan E. K."/>
            <person name="Rhodes N."/>
            <person name="Thang M."/>
            <person name="Chan C."/>
        </authorList>
    </citation>
    <scope>NUCLEOTIDE SEQUENCE</scope>
</reference>
<dbReference type="InterPro" id="IPR001063">
    <property type="entry name" value="Ribosomal_uL22"/>
</dbReference>
<dbReference type="EMBL" id="CAJNNW010035783">
    <property type="protein sequence ID" value="CAE8730044.1"/>
    <property type="molecule type" value="Genomic_DNA"/>
</dbReference>
<evidence type="ECO:0000313" key="6">
    <source>
        <dbReference type="EMBL" id="CAE8730044.1"/>
    </source>
</evidence>
<protein>
    <recommendedName>
        <fullName evidence="8">60S ribosomal protein L17</fullName>
    </recommendedName>
</protein>
<dbReference type="GO" id="GO:0002181">
    <property type="term" value="P:cytoplasmic translation"/>
    <property type="evidence" value="ECO:0007669"/>
    <property type="project" value="TreeGrafter"/>
</dbReference>
<dbReference type="Proteomes" id="UP000654075">
    <property type="component" value="Unassembled WGS sequence"/>
</dbReference>
<dbReference type="SUPFAM" id="SSF54843">
    <property type="entry name" value="Ribosomal protein L22"/>
    <property type="match status" value="1"/>
</dbReference>
<keyword evidence="7" id="KW-1185">Reference proteome</keyword>
<sequence>MSQGRWPVKSCKIVLGLLQNAESNAEFKNLDTENLYIQHIQVNVAQCGRRRTYRAHGRIGPYMNVPCHVEMILAEKEEAVEKPEEDVKPKKFTRKQLAMRRLAVGGGQ</sequence>
<dbReference type="CDD" id="cd00336">
    <property type="entry name" value="Ribosomal_L22"/>
    <property type="match status" value="1"/>
</dbReference>
<evidence type="ECO:0008006" key="8">
    <source>
        <dbReference type="Google" id="ProtNLM"/>
    </source>
</evidence>
<dbReference type="Gene3D" id="3.90.470.10">
    <property type="entry name" value="Ribosomal protein L22/L17"/>
    <property type="match status" value="1"/>
</dbReference>
<dbReference type="InterPro" id="IPR036394">
    <property type="entry name" value="Ribosomal_uL22_sf"/>
</dbReference>
<dbReference type="OrthoDB" id="10254664at2759"/>
<proteinExistence type="inferred from homology"/>
<dbReference type="AlphaFoldDB" id="A0A813FI58"/>